<sequence length="159" mass="17412">MEKIGGEQIFQMCQSSRPSIYSSEIPPSPKKFRGKVLGVGAPTTLVIGVVALLVFGLKGLAKGRRGRKTIVHGYSQGGAIRRQEGELGIAESHEEVDQSVVNYLQLVATVFISSNLGPRGSATRIVHHHIYSIRIAKQLKLGFNYLYSCNVNENHIILI</sequence>
<organism evidence="2 3">
    <name type="scientific">Stephania japonica</name>
    <dbReference type="NCBI Taxonomy" id="461633"/>
    <lineage>
        <taxon>Eukaryota</taxon>
        <taxon>Viridiplantae</taxon>
        <taxon>Streptophyta</taxon>
        <taxon>Embryophyta</taxon>
        <taxon>Tracheophyta</taxon>
        <taxon>Spermatophyta</taxon>
        <taxon>Magnoliopsida</taxon>
        <taxon>Ranunculales</taxon>
        <taxon>Menispermaceae</taxon>
        <taxon>Menispermoideae</taxon>
        <taxon>Cissampelideae</taxon>
        <taxon>Stephania</taxon>
    </lineage>
</organism>
<comment type="caution">
    <text evidence="2">The sequence shown here is derived from an EMBL/GenBank/DDBJ whole genome shotgun (WGS) entry which is preliminary data.</text>
</comment>
<evidence type="ECO:0000256" key="1">
    <source>
        <dbReference type="SAM" id="Phobius"/>
    </source>
</evidence>
<keyword evidence="3" id="KW-1185">Reference proteome</keyword>
<keyword evidence="1" id="KW-1133">Transmembrane helix</keyword>
<name>A0AAP0JNY9_9MAGN</name>
<keyword evidence="1" id="KW-0812">Transmembrane</keyword>
<reference evidence="2 3" key="1">
    <citation type="submission" date="2024-01" db="EMBL/GenBank/DDBJ databases">
        <title>Genome assemblies of Stephania.</title>
        <authorList>
            <person name="Yang L."/>
        </authorList>
    </citation>
    <scope>NUCLEOTIDE SEQUENCE [LARGE SCALE GENOMIC DNA]</scope>
    <source>
        <strain evidence="2">QJT</strain>
        <tissue evidence="2">Leaf</tissue>
    </source>
</reference>
<evidence type="ECO:0000313" key="2">
    <source>
        <dbReference type="EMBL" id="KAK9137071.1"/>
    </source>
</evidence>
<protein>
    <submittedName>
        <fullName evidence="2">Uncharacterized protein</fullName>
    </submittedName>
</protein>
<dbReference type="Proteomes" id="UP001417504">
    <property type="component" value="Unassembled WGS sequence"/>
</dbReference>
<accession>A0AAP0JNY9</accession>
<proteinExistence type="predicted"/>
<gene>
    <name evidence="2" type="ORF">Sjap_007665</name>
</gene>
<dbReference type="EMBL" id="JBBNAE010000003">
    <property type="protein sequence ID" value="KAK9137071.1"/>
    <property type="molecule type" value="Genomic_DNA"/>
</dbReference>
<feature type="transmembrane region" description="Helical" evidence="1">
    <location>
        <begin position="36"/>
        <end position="57"/>
    </location>
</feature>
<evidence type="ECO:0000313" key="3">
    <source>
        <dbReference type="Proteomes" id="UP001417504"/>
    </source>
</evidence>
<keyword evidence="1" id="KW-0472">Membrane</keyword>
<dbReference type="AlphaFoldDB" id="A0AAP0JNY9"/>